<name>A0A426WYI2_ENSVE</name>
<feature type="compositionally biased region" description="Polar residues" evidence="1">
    <location>
        <begin position="48"/>
        <end position="57"/>
    </location>
</feature>
<dbReference type="Proteomes" id="UP000287651">
    <property type="component" value="Unassembled WGS sequence"/>
</dbReference>
<feature type="region of interest" description="Disordered" evidence="1">
    <location>
        <begin position="1"/>
        <end position="88"/>
    </location>
</feature>
<evidence type="ECO:0000313" key="2">
    <source>
        <dbReference type="EMBL" id="RRT32370.1"/>
    </source>
</evidence>
<proteinExistence type="predicted"/>
<organism evidence="2 3">
    <name type="scientific">Ensete ventricosum</name>
    <name type="common">Abyssinian banana</name>
    <name type="synonym">Musa ensete</name>
    <dbReference type="NCBI Taxonomy" id="4639"/>
    <lineage>
        <taxon>Eukaryota</taxon>
        <taxon>Viridiplantae</taxon>
        <taxon>Streptophyta</taxon>
        <taxon>Embryophyta</taxon>
        <taxon>Tracheophyta</taxon>
        <taxon>Spermatophyta</taxon>
        <taxon>Magnoliopsida</taxon>
        <taxon>Liliopsida</taxon>
        <taxon>Zingiberales</taxon>
        <taxon>Musaceae</taxon>
        <taxon>Ensete</taxon>
    </lineage>
</organism>
<feature type="compositionally biased region" description="Low complexity" evidence="1">
    <location>
        <begin position="29"/>
        <end position="46"/>
    </location>
</feature>
<protein>
    <submittedName>
        <fullName evidence="2">Uncharacterized protein</fullName>
    </submittedName>
</protein>
<reference evidence="2 3" key="1">
    <citation type="journal article" date="2014" name="Agronomy (Basel)">
        <title>A Draft Genome Sequence for Ensete ventricosum, the Drought-Tolerant Tree Against Hunger.</title>
        <authorList>
            <person name="Harrison J."/>
            <person name="Moore K.A."/>
            <person name="Paszkiewicz K."/>
            <person name="Jones T."/>
            <person name="Grant M."/>
            <person name="Ambacheew D."/>
            <person name="Muzemil S."/>
            <person name="Studholme D.J."/>
        </authorList>
    </citation>
    <scope>NUCLEOTIDE SEQUENCE [LARGE SCALE GENOMIC DNA]</scope>
</reference>
<sequence>MAYEEGQPAPMQGRPEREASGAYKGRCLPAETPPAGAAATHGNGPPQGATTRSQPCYQQGRRRRPQGWLPTGKGSYRLRRGYNRGKSG</sequence>
<feature type="compositionally biased region" description="Basic residues" evidence="1">
    <location>
        <begin position="76"/>
        <end position="88"/>
    </location>
</feature>
<dbReference type="EMBL" id="AMZH03032360">
    <property type="protein sequence ID" value="RRT32370.1"/>
    <property type="molecule type" value="Genomic_DNA"/>
</dbReference>
<dbReference type="AlphaFoldDB" id="A0A426WYI2"/>
<evidence type="ECO:0000313" key="3">
    <source>
        <dbReference type="Proteomes" id="UP000287651"/>
    </source>
</evidence>
<accession>A0A426WYI2</accession>
<comment type="caution">
    <text evidence="2">The sequence shown here is derived from an EMBL/GenBank/DDBJ whole genome shotgun (WGS) entry which is preliminary data.</text>
</comment>
<evidence type="ECO:0000256" key="1">
    <source>
        <dbReference type="SAM" id="MobiDB-lite"/>
    </source>
</evidence>
<gene>
    <name evidence="2" type="ORF">B296_00044462</name>
</gene>